<dbReference type="GO" id="GO:0022857">
    <property type="term" value="F:transmembrane transporter activity"/>
    <property type="evidence" value="ECO:0007669"/>
    <property type="project" value="InterPro"/>
</dbReference>
<gene>
    <name evidence="7" type="ORF">DJ018_16760</name>
</gene>
<feature type="transmembrane region" description="Helical" evidence="6">
    <location>
        <begin position="151"/>
        <end position="172"/>
    </location>
</feature>
<accession>A0A328A899</accession>
<keyword evidence="8" id="KW-1185">Reference proteome</keyword>
<comment type="subcellular location">
    <subcellularLocation>
        <location evidence="1">Cell inner membrane</location>
        <topology evidence="1">Multi-pass membrane protein</topology>
    </subcellularLocation>
</comment>
<keyword evidence="4 6" id="KW-1133">Transmembrane helix</keyword>
<evidence type="ECO:0000313" key="7">
    <source>
        <dbReference type="EMBL" id="RAK50823.1"/>
    </source>
</evidence>
<dbReference type="GO" id="GO:0005886">
    <property type="term" value="C:plasma membrane"/>
    <property type="evidence" value="ECO:0007669"/>
    <property type="project" value="UniProtKB-SubCell"/>
</dbReference>
<evidence type="ECO:0000256" key="2">
    <source>
        <dbReference type="ARBA" id="ARBA00022475"/>
    </source>
</evidence>
<comment type="caution">
    <text evidence="7">The sequence shown here is derived from an EMBL/GenBank/DDBJ whole genome shotgun (WGS) entry which is preliminary data.</text>
</comment>
<name>A0A328A899_9CAUL</name>
<dbReference type="PANTHER" id="PTHR43702:SF3">
    <property type="entry name" value="PROTEIN TSGA"/>
    <property type="match status" value="1"/>
</dbReference>
<keyword evidence="5 6" id="KW-0472">Membrane</keyword>
<feature type="transmembrane region" description="Helical" evidence="6">
    <location>
        <begin position="362"/>
        <end position="380"/>
    </location>
</feature>
<protein>
    <submittedName>
        <fullName evidence="7">Glucose/galactose MFS transporter</fullName>
    </submittedName>
</protein>
<feature type="transmembrane region" description="Helical" evidence="6">
    <location>
        <begin position="24"/>
        <end position="41"/>
    </location>
</feature>
<keyword evidence="3 6" id="KW-0812">Transmembrane</keyword>
<dbReference type="OrthoDB" id="9795150at2"/>
<feature type="transmembrane region" description="Helical" evidence="6">
    <location>
        <begin position="239"/>
        <end position="264"/>
    </location>
</feature>
<feature type="transmembrane region" description="Helical" evidence="6">
    <location>
        <begin position="331"/>
        <end position="350"/>
    </location>
</feature>
<dbReference type="EMBL" id="QFYR01000005">
    <property type="protein sequence ID" value="RAK50823.1"/>
    <property type="molecule type" value="Genomic_DNA"/>
</dbReference>
<evidence type="ECO:0000256" key="3">
    <source>
        <dbReference type="ARBA" id="ARBA00022692"/>
    </source>
</evidence>
<evidence type="ECO:0000256" key="5">
    <source>
        <dbReference type="ARBA" id="ARBA00023136"/>
    </source>
</evidence>
<dbReference type="InterPro" id="IPR011701">
    <property type="entry name" value="MFS"/>
</dbReference>
<dbReference type="AlphaFoldDB" id="A0A328A899"/>
<dbReference type="SUPFAM" id="SSF103473">
    <property type="entry name" value="MFS general substrate transporter"/>
    <property type="match status" value="1"/>
</dbReference>
<feature type="transmembrane region" description="Helical" evidence="6">
    <location>
        <begin position="88"/>
        <end position="105"/>
    </location>
</feature>
<dbReference type="Proteomes" id="UP000249725">
    <property type="component" value="Unassembled WGS sequence"/>
</dbReference>
<evidence type="ECO:0000256" key="4">
    <source>
        <dbReference type="ARBA" id="ARBA00022989"/>
    </source>
</evidence>
<proteinExistence type="predicted"/>
<evidence type="ECO:0000313" key="8">
    <source>
        <dbReference type="Proteomes" id="UP000249725"/>
    </source>
</evidence>
<evidence type="ECO:0000256" key="1">
    <source>
        <dbReference type="ARBA" id="ARBA00004429"/>
    </source>
</evidence>
<feature type="transmembrane region" description="Helical" evidence="6">
    <location>
        <begin position="306"/>
        <end position="325"/>
    </location>
</feature>
<dbReference type="PANTHER" id="PTHR43702">
    <property type="entry name" value="L-FUCOSE-PROTON SYMPORTER"/>
    <property type="match status" value="1"/>
</dbReference>
<dbReference type="Pfam" id="PF07690">
    <property type="entry name" value="MFS_1"/>
    <property type="match status" value="1"/>
</dbReference>
<sequence>MVIEIDATPPGVTAPSLGSLRGPLALAISCFVVWGLAYGLLDVLNKHVQDTLSVGKAQSTWLQIAYFGAYLLMSVPAGMLLQARGYKFGIVFGLCVTAGGALLFIPSAGAANFNFFVGSMFVLASGLCVLETAADTYVNVLGPPEHASRRLNLAQSFNALGVFMGPLIGGAVFFAEGEGSAAASADQSGVQMTYLVIALAVLAFAAVVARSRLPEIRDAAHGDSKSGGAGASPFAQRHFVFGVVTQALYIGAQVGIGAFFINLVTETWPGFGSREGAFMLAVATAAYLIGRFATTALLLRFAPRTILTVYGLINVALCLVVAAGLAKVSAIALVGVFFFMSTMFATIFTLGVADLGPATKRGASLMVMAIGGGVLLPYPMGRIAEAYGTPAAFLLPAACFVVVALYGWRGAQVSAARGGRVTP</sequence>
<feature type="transmembrane region" description="Helical" evidence="6">
    <location>
        <begin position="386"/>
        <end position="408"/>
    </location>
</feature>
<dbReference type="RefSeq" id="WP_111516135.1">
    <property type="nucleotide sequence ID" value="NZ_QFYR01000005.1"/>
</dbReference>
<evidence type="ECO:0000256" key="6">
    <source>
        <dbReference type="SAM" id="Phobius"/>
    </source>
</evidence>
<feature type="transmembrane region" description="Helical" evidence="6">
    <location>
        <begin position="276"/>
        <end position="299"/>
    </location>
</feature>
<reference evidence="8" key="1">
    <citation type="submission" date="2018-05" db="EMBL/GenBank/DDBJ databases">
        <authorList>
            <person name="Li X."/>
        </authorList>
    </citation>
    <scope>NUCLEOTIDE SEQUENCE [LARGE SCALE GENOMIC DNA]</scope>
    <source>
        <strain evidence="8">YIM 73061</strain>
    </source>
</reference>
<feature type="transmembrane region" description="Helical" evidence="6">
    <location>
        <begin position="192"/>
        <end position="209"/>
    </location>
</feature>
<dbReference type="InterPro" id="IPR050375">
    <property type="entry name" value="MFS_TsgA-like"/>
</dbReference>
<dbReference type="InterPro" id="IPR036259">
    <property type="entry name" value="MFS_trans_sf"/>
</dbReference>
<organism evidence="7 8">
    <name type="scientific">Phenylobacterium deserti</name>
    <dbReference type="NCBI Taxonomy" id="1914756"/>
    <lineage>
        <taxon>Bacteria</taxon>
        <taxon>Pseudomonadati</taxon>
        <taxon>Pseudomonadota</taxon>
        <taxon>Alphaproteobacteria</taxon>
        <taxon>Caulobacterales</taxon>
        <taxon>Caulobacteraceae</taxon>
        <taxon>Phenylobacterium</taxon>
    </lineage>
</organism>
<dbReference type="CDD" id="cd17394">
    <property type="entry name" value="MFS_FucP_like"/>
    <property type="match status" value="1"/>
</dbReference>
<keyword evidence="2" id="KW-1003">Cell membrane</keyword>
<dbReference type="Gene3D" id="1.20.1250.20">
    <property type="entry name" value="MFS general substrate transporter like domains"/>
    <property type="match status" value="2"/>
</dbReference>
<feature type="transmembrane region" description="Helical" evidence="6">
    <location>
        <begin position="61"/>
        <end position="81"/>
    </location>
</feature>